<evidence type="ECO:0000256" key="1">
    <source>
        <dbReference type="SAM" id="MobiDB-lite"/>
    </source>
</evidence>
<dbReference type="KEGG" id="pah:Poras_0527"/>
<evidence type="ECO:0008006" key="5">
    <source>
        <dbReference type="Google" id="ProtNLM"/>
    </source>
</evidence>
<protein>
    <recommendedName>
        <fullName evidence="5">Lipoprotein</fullName>
    </recommendedName>
</protein>
<dbReference type="OrthoDB" id="1014799at2"/>
<dbReference type="RefSeq" id="WP_013760076.1">
    <property type="nucleotide sequence ID" value="NC_015501.1"/>
</dbReference>
<dbReference type="HOGENOM" id="CLU_777684_0_0_10"/>
<reference evidence="4" key="1">
    <citation type="submission" date="2011-04" db="EMBL/GenBank/DDBJ databases">
        <title>The complete genome of Porphyromonas asaccharolytica DSM 20707.</title>
        <authorList>
            <person name="Lucas S."/>
            <person name="Han J."/>
            <person name="Lapidus A."/>
            <person name="Bruce D."/>
            <person name="Goodwin L."/>
            <person name="Pitluck S."/>
            <person name="Peters L."/>
            <person name="Kyrpides N."/>
            <person name="Mavromatis K."/>
            <person name="Ivanova N."/>
            <person name="Ovchinnikova G."/>
            <person name="Pagani I."/>
            <person name="Lu M."/>
            <person name="Detter J.C."/>
            <person name="Tapia R."/>
            <person name="Han C."/>
            <person name="Land M."/>
            <person name="Hauser L."/>
            <person name="Markowitz V."/>
            <person name="Cheng J.-F."/>
            <person name="Hugenholtz P."/>
            <person name="Woyke T."/>
            <person name="Wu D."/>
            <person name="Gronow S."/>
            <person name="Wellnitz S."/>
            <person name="Brambilla E."/>
            <person name="Klenk H.-P."/>
            <person name="Eisen J.A."/>
        </authorList>
    </citation>
    <scope>NUCLEOTIDE SEQUENCE [LARGE SCALE GENOMIC DNA]</scope>
    <source>
        <strain evidence="4">ATCC 25260 / DSM 20707 / VPI 4198</strain>
    </source>
</reference>
<feature type="region of interest" description="Disordered" evidence="1">
    <location>
        <begin position="321"/>
        <end position="340"/>
    </location>
</feature>
<dbReference type="PROSITE" id="PS51257">
    <property type="entry name" value="PROKAR_LIPOPROTEIN"/>
    <property type="match status" value="1"/>
</dbReference>
<dbReference type="EMBL" id="CP002689">
    <property type="protein sequence ID" value="AEE12480.1"/>
    <property type="molecule type" value="Genomic_DNA"/>
</dbReference>
<gene>
    <name evidence="3" type="ordered locus">Poras_0527</name>
</gene>
<evidence type="ECO:0000313" key="3">
    <source>
        <dbReference type="EMBL" id="AEE12480.1"/>
    </source>
</evidence>
<keyword evidence="4" id="KW-1185">Reference proteome</keyword>
<accession>F4KNK9</accession>
<dbReference type="STRING" id="879243.Poras_0527"/>
<dbReference type="AlphaFoldDB" id="F4KNK9"/>
<name>F4KNK9_PORAD</name>
<feature type="signal peptide" evidence="2">
    <location>
        <begin position="1"/>
        <end position="23"/>
    </location>
</feature>
<organism evidence="3 4">
    <name type="scientific">Porphyromonas asaccharolytica (strain ATCC 25260 / DSM 20707 / BCRC 10618 / CCUG 7834 / JCM 6326 / LMG 13178 / VPI 4198 / B440)</name>
    <name type="common">Bacteroides asaccharolyticus</name>
    <dbReference type="NCBI Taxonomy" id="879243"/>
    <lineage>
        <taxon>Bacteria</taxon>
        <taxon>Pseudomonadati</taxon>
        <taxon>Bacteroidota</taxon>
        <taxon>Bacteroidia</taxon>
        <taxon>Bacteroidales</taxon>
        <taxon>Porphyromonadaceae</taxon>
        <taxon>Porphyromonas</taxon>
    </lineage>
</organism>
<sequence length="369" mass="40299">MKYMKMAAIALMALALFSCKNKSNEPSAEASALSLRINDSQLRAIEGEVAGGTETNITENVTIKLFPSGREINLTPTQIEEAKNLTKGTRITVGEVVKQVSIVKANAEITNDTEITAWQGKADKFTTEIPLTAPETTVTPGVEGKNTVYTVELQPVPAFSRVEVAGDIEAGNSGKFPENASGKSAYKSIKVEQVYINNYLPTRAGDRVYCAGKDGKFETDPHANMCDVIADQASFKAKSKVAGYQLFPIKKGEAAGDKFYDHIILRLTVEYNTDVAKGYPATAQTRYVTMVKFQDTDNSKITSFEAGKIYKLDLQELTKDFTTDDEGNPTGPDTPDPEQEGQHILVVKVKSWTWTAVNIKPDVNGGYKK</sequence>
<dbReference type="eggNOG" id="ENOG5033GNS">
    <property type="taxonomic scope" value="Bacteria"/>
</dbReference>
<proteinExistence type="predicted"/>
<evidence type="ECO:0000313" key="4">
    <source>
        <dbReference type="Proteomes" id="UP000006545"/>
    </source>
</evidence>
<dbReference type="Proteomes" id="UP000006545">
    <property type="component" value="Chromosome"/>
</dbReference>
<keyword evidence="2" id="KW-0732">Signal</keyword>
<evidence type="ECO:0000256" key="2">
    <source>
        <dbReference type="SAM" id="SignalP"/>
    </source>
</evidence>
<feature type="chain" id="PRO_5003315827" description="Lipoprotein" evidence="2">
    <location>
        <begin position="24"/>
        <end position="369"/>
    </location>
</feature>